<gene>
    <name evidence="1" type="ORF">PLEPLA_LOCUS19257</name>
</gene>
<evidence type="ECO:0000313" key="1">
    <source>
        <dbReference type="EMBL" id="CAB1431222.1"/>
    </source>
</evidence>
<dbReference type="EMBL" id="CADEAL010001320">
    <property type="protein sequence ID" value="CAB1431222.1"/>
    <property type="molecule type" value="Genomic_DNA"/>
</dbReference>
<accession>A0A9N7YLC1</accession>
<organism evidence="1 2">
    <name type="scientific">Pleuronectes platessa</name>
    <name type="common">European plaice</name>
    <dbReference type="NCBI Taxonomy" id="8262"/>
    <lineage>
        <taxon>Eukaryota</taxon>
        <taxon>Metazoa</taxon>
        <taxon>Chordata</taxon>
        <taxon>Craniata</taxon>
        <taxon>Vertebrata</taxon>
        <taxon>Euteleostomi</taxon>
        <taxon>Actinopterygii</taxon>
        <taxon>Neopterygii</taxon>
        <taxon>Teleostei</taxon>
        <taxon>Neoteleostei</taxon>
        <taxon>Acanthomorphata</taxon>
        <taxon>Carangaria</taxon>
        <taxon>Pleuronectiformes</taxon>
        <taxon>Pleuronectoidei</taxon>
        <taxon>Pleuronectidae</taxon>
        <taxon>Pleuronectes</taxon>
    </lineage>
</organism>
<protein>
    <submittedName>
        <fullName evidence="1">Uncharacterized protein</fullName>
    </submittedName>
</protein>
<reference evidence="1" key="1">
    <citation type="submission" date="2020-03" db="EMBL/GenBank/DDBJ databases">
        <authorList>
            <person name="Weist P."/>
        </authorList>
    </citation>
    <scope>NUCLEOTIDE SEQUENCE</scope>
</reference>
<sequence length="106" mass="11770">MLDVVEVTTGSTGWYLQPSQVAQVVRLLEDVSGAWRRYQETQQQDLYLLLCTRRNRRSTDRALQNALQQAVPQNVATPTALSDAIEAHLSMVRSRAGGRGGSKKVT</sequence>
<comment type="caution">
    <text evidence="1">The sequence shown here is derived from an EMBL/GenBank/DDBJ whole genome shotgun (WGS) entry which is preliminary data.</text>
</comment>
<evidence type="ECO:0000313" key="2">
    <source>
        <dbReference type="Proteomes" id="UP001153269"/>
    </source>
</evidence>
<dbReference type="AlphaFoldDB" id="A0A9N7YLC1"/>
<proteinExistence type="predicted"/>
<name>A0A9N7YLC1_PLEPL</name>
<keyword evidence="2" id="KW-1185">Reference proteome</keyword>
<dbReference type="Proteomes" id="UP001153269">
    <property type="component" value="Unassembled WGS sequence"/>
</dbReference>